<dbReference type="GeneID" id="21386099"/>
<keyword evidence="2" id="KW-0805">Transcription regulation</keyword>
<feature type="region of interest" description="Disordered" evidence="8">
    <location>
        <begin position="1"/>
        <end position="27"/>
    </location>
</feature>
<keyword evidence="4" id="KW-0010">Activator</keyword>
<dbReference type="KEGG" id="mnt:21386099"/>
<dbReference type="EMBL" id="KE344734">
    <property type="protein sequence ID" value="EXB76738.1"/>
    <property type="molecule type" value="Genomic_DNA"/>
</dbReference>
<dbReference type="InterPro" id="IPR016177">
    <property type="entry name" value="DNA-bd_dom_sf"/>
</dbReference>
<name>W6FG96_9ROSA</name>
<accession>W6FG96</accession>
<dbReference type="eggNOG" id="ENOG502S4W7">
    <property type="taxonomic scope" value="Eukaryota"/>
</dbReference>
<evidence type="ECO:0000313" key="12">
    <source>
        <dbReference type="Proteomes" id="UP000030645"/>
    </source>
</evidence>
<evidence type="ECO:0000313" key="10">
    <source>
        <dbReference type="EMBL" id="AHJ25976.1"/>
    </source>
</evidence>
<dbReference type="EMBL" id="KF678387">
    <property type="protein sequence ID" value="AHJ25976.1"/>
    <property type="molecule type" value="mRNA"/>
</dbReference>
<protein>
    <submittedName>
        <fullName evidence="10">Dehydration responsive element binding transcription factor</fullName>
    </submittedName>
    <submittedName>
        <fullName evidence="11">Ethylene-responsive transcription factor</fullName>
    </submittedName>
</protein>
<dbReference type="PROSITE" id="PS51032">
    <property type="entry name" value="AP2_ERF"/>
    <property type="match status" value="1"/>
</dbReference>
<evidence type="ECO:0000256" key="7">
    <source>
        <dbReference type="ARBA" id="ARBA00024343"/>
    </source>
</evidence>
<dbReference type="SUPFAM" id="SSF54171">
    <property type="entry name" value="DNA-binding domain"/>
    <property type="match status" value="1"/>
</dbReference>
<dbReference type="InterPro" id="IPR001471">
    <property type="entry name" value="AP2/ERF_dom"/>
</dbReference>
<gene>
    <name evidence="10" type="primary">DREB5F</name>
    <name evidence="11" type="ORF">L484_002531</name>
</gene>
<dbReference type="Gene3D" id="3.30.730.10">
    <property type="entry name" value="AP2/ERF domain"/>
    <property type="match status" value="1"/>
</dbReference>
<dbReference type="Pfam" id="PF00847">
    <property type="entry name" value="AP2"/>
    <property type="match status" value="1"/>
</dbReference>
<evidence type="ECO:0000256" key="8">
    <source>
        <dbReference type="SAM" id="MobiDB-lite"/>
    </source>
</evidence>
<comment type="similarity">
    <text evidence="7">Belongs to the AP2/ERF transcription factor family. ERF subfamily.</text>
</comment>
<evidence type="ECO:0000256" key="6">
    <source>
        <dbReference type="ARBA" id="ARBA00023242"/>
    </source>
</evidence>
<dbReference type="CDD" id="cd00018">
    <property type="entry name" value="AP2"/>
    <property type="match status" value="1"/>
</dbReference>
<evidence type="ECO:0000313" key="11">
    <source>
        <dbReference type="EMBL" id="EXB76738.1"/>
    </source>
</evidence>
<dbReference type="SMART" id="SM00380">
    <property type="entry name" value="AP2"/>
    <property type="match status" value="1"/>
</dbReference>
<keyword evidence="5" id="KW-0804">Transcription</keyword>
<evidence type="ECO:0000256" key="3">
    <source>
        <dbReference type="ARBA" id="ARBA00023125"/>
    </source>
</evidence>
<evidence type="ECO:0000256" key="5">
    <source>
        <dbReference type="ARBA" id="ARBA00023163"/>
    </source>
</evidence>
<keyword evidence="6" id="KW-0539">Nucleus</keyword>
<dbReference type="GO" id="GO:0003677">
    <property type="term" value="F:DNA binding"/>
    <property type="evidence" value="ECO:0007669"/>
    <property type="project" value="UniProtKB-KW"/>
</dbReference>
<dbReference type="PANTHER" id="PTHR31985">
    <property type="entry name" value="ETHYLENE-RESPONSIVE TRANSCRIPTION FACTOR ERF042-RELATED"/>
    <property type="match status" value="1"/>
</dbReference>
<dbReference type="InterPro" id="IPR036955">
    <property type="entry name" value="AP2/ERF_dom_sf"/>
</dbReference>
<dbReference type="STRING" id="981085.W6FG96"/>
<keyword evidence="3" id="KW-0238">DNA-binding</keyword>
<reference evidence="10" key="3">
    <citation type="submission" date="2013-09" db="EMBL/GenBank/DDBJ databases">
        <title>Genome-wide Identification and Characterization of DREB Transcription Factor Gene Family in Mulberry.</title>
        <authorList>
            <person name="Liu X."/>
        </authorList>
    </citation>
    <scope>NUCLEOTIDE SEQUENCE</scope>
</reference>
<evidence type="ECO:0000256" key="2">
    <source>
        <dbReference type="ARBA" id="ARBA00023015"/>
    </source>
</evidence>
<dbReference type="SMR" id="W6FG96"/>
<dbReference type="Proteomes" id="UP000030645">
    <property type="component" value="Unassembled WGS sequence"/>
</dbReference>
<comment type="subcellular location">
    <subcellularLocation>
        <location evidence="1">Nucleus</location>
    </subcellularLocation>
</comment>
<dbReference type="InterPro" id="IPR051032">
    <property type="entry name" value="AP2/ERF_TF_ERF_subfamily"/>
</dbReference>
<dbReference type="GO" id="GO:0005634">
    <property type="term" value="C:nucleus"/>
    <property type="evidence" value="ECO:0007669"/>
    <property type="project" value="UniProtKB-SubCell"/>
</dbReference>
<evidence type="ECO:0000259" key="9">
    <source>
        <dbReference type="PROSITE" id="PS51032"/>
    </source>
</evidence>
<organism evidence="10">
    <name type="scientific">Morus notabilis</name>
    <dbReference type="NCBI Taxonomy" id="981085"/>
    <lineage>
        <taxon>Eukaryota</taxon>
        <taxon>Viridiplantae</taxon>
        <taxon>Streptophyta</taxon>
        <taxon>Embryophyta</taxon>
        <taxon>Tracheophyta</taxon>
        <taxon>Spermatophyta</taxon>
        <taxon>Magnoliopsida</taxon>
        <taxon>eudicotyledons</taxon>
        <taxon>Gunneridae</taxon>
        <taxon>Pentapetalae</taxon>
        <taxon>rosids</taxon>
        <taxon>fabids</taxon>
        <taxon>Rosales</taxon>
        <taxon>Moraceae</taxon>
        <taxon>Moreae</taxon>
        <taxon>Morus</taxon>
    </lineage>
</organism>
<evidence type="ECO:0000256" key="1">
    <source>
        <dbReference type="ARBA" id="ARBA00004123"/>
    </source>
</evidence>
<dbReference type="PANTHER" id="PTHR31985:SF312">
    <property type="entry name" value="AP2_ERF DOMAIN-CONTAINING PROTEIN"/>
    <property type="match status" value="1"/>
</dbReference>
<dbReference type="OrthoDB" id="1918918at2759"/>
<keyword evidence="12" id="KW-1185">Reference proteome</keyword>
<evidence type="ECO:0000256" key="4">
    <source>
        <dbReference type="ARBA" id="ARBA00023159"/>
    </source>
</evidence>
<feature type="domain" description="AP2/ERF" evidence="9">
    <location>
        <begin position="27"/>
        <end position="84"/>
    </location>
</feature>
<sequence>MVKPGIRRERNSSTGGQNDVVGGGGGRYKGVRMRKWGRWVAEVRQPNSRKRIWLGSYNTPQEAALAYDAAVFCLRGPSVLLNFPETPPEIPSAGDLSPSQIQEAACRHSHSFPATAEVSPVEAEISEGMLKFPAEDGEASYGLGMAEVGVHKGDDGLTCETHYQPPSLWTF</sequence>
<dbReference type="FunFam" id="3.30.730.10:FF:000001">
    <property type="entry name" value="Ethylene-responsive transcription factor 2"/>
    <property type="match status" value="1"/>
</dbReference>
<dbReference type="AlphaFoldDB" id="W6FG96"/>
<reference evidence="12" key="1">
    <citation type="submission" date="2013-01" db="EMBL/GenBank/DDBJ databases">
        <title>Draft Genome Sequence of a Mulberry Tree, Morus notabilis C.K. Schneid.</title>
        <authorList>
            <person name="He N."/>
            <person name="Zhao S."/>
        </authorList>
    </citation>
    <scope>NUCLEOTIDE SEQUENCE</scope>
</reference>
<reference evidence="11" key="2">
    <citation type="submission" date="2013-06" db="EMBL/GenBank/DDBJ databases">
        <title>Draft Genome Sequence of a Mulberry Tree, Morus notabilis C.K. Schn.</title>
        <authorList>
            <person name="He N."/>
            <person name="Zhao S."/>
        </authorList>
    </citation>
    <scope>NUCLEOTIDE SEQUENCE</scope>
</reference>
<dbReference type="GO" id="GO:0003700">
    <property type="term" value="F:DNA-binding transcription factor activity"/>
    <property type="evidence" value="ECO:0007669"/>
    <property type="project" value="InterPro"/>
</dbReference>
<feature type="compositionally biased region" description="Basic and acidic residues" evidence="8">
    <location>
        <begin position="1"/>
        <end position="11"/>
    </location>
</feature>
<proteinExistence type="evidence at transcript level"/>
<dbReference type="PRINTS" id="PR00367">
    <property type="entry name" value="ETHRSPELEMNT"/>
</dbReference>